<keyword evidence="9" id="KW-1185">Reference proteome</keyword>
<dbReference type="Gene3D" id="3.40.50.850">
    <property type="entry name" value="Isochorismatase-like"/>
    <property type="match status" value="1"/>
</dbReference>
<dbReference type="RefSeq" id="WP_128632768.1">
    <property type="nucleotide sequence ID" value="NZ_RRCN01000001.1"/>
</dbReference>
<keyword evidence="6" id="KW-0597">Phosphoprotein</keyword>
<gene>
    <name evidence="8" type="ORF">EHV15_20125</name>
</gene>
<dbReference type="InterPro" id="IPR016291">
    <property type="entry name" value="Isochorismatase"/>
</dbReference>
<dbReference type="PROSITE" id="PS50075">
    <property type="entry name" value="CARRIER"/>
    <property type="match status" value="1"/>
</dbReference>
<comment type="similarity">
    <text evidence="2">Belongs to the isochorismatase family.</text>
</comment>
<dbReference type="Pfam" id="PF00550">
    <property type="entry name" value="PP-binding"/>
    <property type="match status" value="1"/>
</dbReference>
<evidence type="ECO:0000256" key="1">
    <source>
        <dbReference type="ARBA" id="ARBA00004924"/>
    </source>
</evidence>
<organism evidence="8 9">
    <name type="scientific">Paenibacillus oralis</name>
    <dbReference type="NCBI Taxonomy" id="2490856"/>
    <lineage>
        <taxon>Bacteria</taxon>
        <taxon>Bacillati</taxon>
        <taxon>Bacillota</taxon>
        <taxon>Bacilli</taxon>
        <taxon>Bacillales</taxon>
        <taxon>Paenibacillaceae</taxon>
        <taxon>Paenibacillus</taxon>
    </lineage>
</organism>
<evidence type="ECO:0000256" key="4">
    <source>
        <dbReference type="ARBA" id="ARBA00022801"/>
    </source>
</evidence>
<dbReference type="Gene3D" id="1.10.1200.10">
    <property type="entry name" value="ACP-like"/>
    <property type="match status" value="1"/>
</dbReference>
<dbReference type="OrthoDB" id="257098at2"/>
<dbReference type="EC" id="3.3.2.1" evidence="3"/>
<evidence type="ECO:0000313" key="8">
    <source>
        <dbReference type="EMBL" id="RRJ64968.1"/>
    </source>
</evidence>
<dbReference type="CDD" id="cd01013">
    <property type="entry name" value="isochorismatase"/>
    <property type="match status" value="1"/>
</dbReference>
<dbReference type="SUPFAM" id="SSF52499">
    <property type="entry name" value="Isochorismatase-like hydrolases"/>
    <property type="match status" value="1"/>
</dbReference>
<dbReference type="AlphaFoldDB" id="A0A3P3U5W2"/>
<dbReference type="PIRSF" id="PIRSF001111">
    <property type="entry name" value="Isochorismatase"/>
    <property type="match status" value="1"/>
</dbReference>
<comment type="caution">
    <text evidence="8">The sequence shown here is derived from an EMBL/GenBank/DDBJ whole genome shotgun (WGS) entry which is preliminary data.</text>
</comment>
<feature type="domain" description="Carrier" evidence="7">
    <location>
        <begin position="237"/>
        <end position="314"/>
    </location>
</feature>
<dbReference type="EMBL" id="RRCN01000001">
    <property type="protein sequence ID" value="RRJ64968.1"/>
    <property type="molecule type" value="Genomic_DNA"/>
</dbReference>
<comment type="pathway">
    <text evidence="1">Siderophore biosynthesis.</text>
</comment>
<comment type="catalytic activity">
    <reaction evidence="5">
        <text>isochorismate + H2O = (2S,3S)-2,3-dihydroxy-2,3-dihydrobenzoate + pyruvate</text>
        <dbReference type="Rhea" id="RHEA:11112"/>
        <dbReference type="ChEBI" id="CHEBI:15361"/>
        <dbReference type="ChEBI" id="CHEBI:15377"/>
        <dbReference type="ChEBI" id="CHEBI:29780"/>
        <dbReference type="ChEBI" id="CHEBI:58764"/>
        <dbReference type="EC" id="3.3.2.1"/>
    </reaction>
</comment>
<dbReference type="InterPro" id="IPR050272">
    <property type="entry name" value="Isochorismatase-like_hydrls"/>
</dbReference>
<dbReference type="InterPro" id="IPR036736">
    <property type="entry name" value="ACP-like_sf"/>
</dbReference>
<evidence type="ECO:0000256" key="6">
    <source>
        <dbReference type="PIRSR" id="PIRSR001111-50"/>
    </source>
</evidence>
<evidence type="ECO:0000256" key="2">
    <source>
        <dbReference type="ARBA" id="ARBA00006336"/>
    </source>
</evidence>
<dbReference type="GO" id="GO:0008908">
    <property type="term" value="F:isochorismatase activity"/>
    <property type="evidence" value="ECO:0007669"/>
    <property type="project" value="UniProtKB-EC"/>
</dbReference>
<reference evidence="8 9" key="1">
    <citation type="submission" date="2018-11" db="EMBL/GenBank/DDBJ databases">
        <title>Genome sequencing of Paenibacillus sp. KCOM 3021 (= ChDC PVNT-B20).</title>
        <authorList>
            <person name="Kook J.-K."/>
            <person name="Park S.-N."/>
            <person name="Lim Y.K."/>
        </authorList>
    </citation>
    <scope>NUCLEOTIDE SEQUENCE [LARGE SCALE GENOMIC DNA]</scope>
    <source>
        <strain evidence="8 9">KCOM 3021</strain>
    </source>
</reference>
<dbReference type="InterPro" id="IPR000868">
    <property type="entry name" value="Isochorismatase-like_dom"/>
</dbReference>
<keyword evidence="4" id="KW-0378">Hydrolase</keyword>
<dbReference type="SUPFAM" id="SSF47336">
    <property type="entry name" value="ACP-like"/>
    <property type="match status" value="1"/>
</dbReference>
<dbReference type="Proteomes" id="UP000267017">
    <property type="component" value="Unassembled WGS sequence"/>
</dbReference>
<dbReference type="PANTHER" id="PTHR43540:SF3">
    <property type="entry name" value="ENTEROBACTIN SYNTHASE COMPONENT B"/>
    <property type="match status" value="1"/>
</dbReference>
<dbReference type="InterPro" id="IPR009081">
    <property type="entry name" value="PP-bd_ACP"/>
</dbReference>
<evidence type="ECO:0000259" key="7">
    <source>
        <dbReference type="PROSITE" id="PS50075"/>
    </source>
</evidence>
<name>A0A3P3U5W2_9BACL</name>
<dbReference type="Pfam" id="PF00857">
    <property type="entry name" value="Isochorismatase"/>
    <property type="match status" value="1"/>
</dbReference>
<dbReference type="PANTHER" id="PTHR43540">
    <property type="entry name" value="PEROXYUREIDOACRYLATE/UREIDOACRYLATE AMIDOHYDROLASE-RELATED"/>
    <property type="match status" value="1"/>
</dbReference>
<proteinExistence type="inferred from homology"/>
<sequence>MALPSILPYPMPAESDLPANKVAWTRDPKRAVLLIHDMQQYFVDAFNADESPVPELLANIRKLRTQCSALGIPVVYSAQPGGQSPERRGLLCDFWGPGMNDGPYQKKIVEALAPGEHDIVITKWRYSAFQKTELLDLLRQRGRDQLIVCGIYAHIGCLMTACEAFMQDVQPFFVADAVADFSAEKHRSALAYAAERCAVTITTRRLIEELARQGDSASESESVSVSDSSLQALPEGWPLPLTRQALRAEVAGLLQEHPSKIADHDNLITTWGLDSIRIMSLMERWHRGGAEVSFAELAERPTLADWWQLISSRMSCSLPNGDYFFV</sequence>
<dbReference type="PRINTS" id="PR01398">
    <property type="entry name" value="ISCHRISMTASE"/>
</dbReference>
<protein>
    <recommendedName>
        <fullName evidence="3">isochorismatase</fullName>
        <ecNumber evidence="3">3.3.2.1</ecNumber>
    </recommendedName>
</protein>
<evidence type="ECO:0000313" key="9">
    <source>
        <dbReference type="Proteomes" id="UP000267017"/>
    </source>
</evidence>
<accession>A0A3P3U5W2</accession>
<evidence type="ECO:0000256" key="3">
    <source>
        <dbReference type="ARBA" id="ARBA00012100"/>
    </source>
</evidence>
<dbReference type="InterPro" id="IPR036380">
    <property type="entry name" value="Isochorismatase-like_sf"/>
</dbReference>
<evidence type="ECO:0000256" key="5">
    <source>
        <dbReference type="ARBA" id="ARBA00048590"/>
    </source>
</evidence>
<feature type="modified residue" description="O-(pantetheine 4'-phosphoryl)serine" evidence="6">
    <location>
        <position position="275"/>
    </location>
</feature>
<keyword evidence="6" id="KW-0596">Phosphopantetheine</keyword>
<comment type="cofactor">
    <cofactor evidence="6">
        <name>pantetheine 4'-phosphate</name>
        <dbReference type="ChEBI" id="CHEBI:47942"/>
    </cofactor>
    <text evidence="6">Binds 1 phosphopantetheine covalently.</text>
</comment>